<keyword evidence="4" id="KW-0479">Metal-binding</keyword>
<evidence type="ECO:0000256" key="1">
    <source>
        <dbReference type="ARBA" id="ARBA00012493"/>
    </source>
</evidence>
<keyword evidence="12" id="KW-1185">Reference proteome</keyword>
<evidence type="ECO:0000256" key="2">
    <source>
        <dbReference type="ARBA" id="ARBA00022679"/>
    </source>
</evidence>
<feature type="domain" description="Reverse transcriptase" evidence="10">
    <location>
        <begin position="938"/>
        <end position="1151"/>
    </location>
</feature>
<gene>
    <name evidence="11" type="ORF">MAF45_04180</name>
</gene>
<keyword evidence="2" id="KW-0808">Transferase</keyword>
<dbReference type="SUPFAM" id="SSF56672">
    <property type="entry name" value="DNA/RNA polymerases"/>
    <property type="match status" value="1"/>
</dbReference>
<keyword evidence="6 11" id="KW-0695">RNA-directed DNA polymerase</keyword>
<evidence type="ECO:0000259" key="10">
    <source>
        <dbReference type="PROSITE" id="PS50878"/>
    </source>
</evidence>
<evidence type="ECO:0000313" key="12">
    <source>
        <dbReference type="Proteomes" id="UP001297600"/>
    </source>
</evidence>
<evidence type="ECO:0000313" key="11">
    <source>
        <dbReference type="EMBL" id="MCG5030643.1"/>
    </source>
</evidence>
<accession>A0ABS9MPV3</accession>
<comment type="similarity">
    <text evidence="8">Belongs to the bacterial reverse transcriptase family.</text>
</comment>
<evidence type="ECO:0000256" key="3">
    <source>
        <dbReference type="ARBA" id="ARBA00022695"/>
    </source>
</evidence>
<keyword evidence="7" id="KW-0051">Antiviral defense</keyword>
<dbReference type="InterPro" id="IPR051083">
    <property type="entry name" value="GrpII_Intron_Splice-Mob/Def"/>
</dbReference>
<protein>
    <recommendedName>
        <fullName evidence="1">RNA-directed DNA polymerase</fullName>
        <ecNumber evidence="1">2.7.7.49</ecNumber>
    </recommendedName>
</protein>
<dbReference type="Pfam" id="PF00078">
    <property type="entry name" value="RVT_1"/>
    <property type="match status" value="1"/>
</dbReference>
<keyword evidence="5" id="KW-0460">Magnesium</keyword>
<dbReference type="PANTHER" id="PTHR34047:SF7">
    <property type="entry name" value="RNA-DIRECTED DNA POLYMERASE"/>
    <property type="match status" value="1"/>
</dbReference>
<dbReference type="PROSITE" id="PS50878">
    <property type="entry name" value="RT_POL"/>
    <property type="match status" value="1"/>
</dbReference>
<evidence type="ECO:0000256" key="5">
    <source>
        <dbReference type="ARBA" id="ARBA00022842"/>
    </source>
</evidence>
<evidence type="ECO:0000256" key="8">
    <source>
        <dbReference type="ARBA" id="ARBA00034120"/>
    </source>
</evidence>
<evidence type="ECO:0000256" key="9">
    <source>
        <dbReference type="ARBA" id="ARBA00048173"/>
    </source>
</evidence>
<proteinExistence type="inferred from homology"/>
<dbReference type="EMBL" id="JAKNCT010000004">
    <property type="protein sequence ID" value="MCG5030643.1"/>
    <property type="molecule type" value="Genomic_DNA"/>
</dbReference>
<evidence type="ECO:0000256" key="4">
    <source>
        <dbReference type="ARBA" id="ARBA00022723"/>
    </source>
</evidence>
<dbReference type="PANTHER" id="PTHR34047">
    <property type="entry name" value="NUCLEAR INTRON MATURASE 1, MITOCHONDRIAL-RELATED"/>
    <property type="match status" value="1"/>
</dbReference>
<comment type="caution">
    <text evidence="11">The sequence shown here is derived from an EMBL/GenBank/DDBJ whole genome shotgun (WGS) entry which is preliminary data.</text>
</comment>
<dbReference type="InterPro" id="IPR043502">
    <property type="entry name" value="DNA/RNA_pol_sf"/>
</dbReference>
<dbReference type="GO" id="GO:0003964">
    <property type="term" value="F:RNA-directed DNA polymerase activity"/>
    <property type="evidence" value="ECO:0007669"/>
    <property type="project" value="UniProtKB-KW"/>
</dbReference>
<keyword evidence="3" id="KW-0548">Nucleotidyltransferase</keyword>
<evidence type="ECO:0000256" key="6">
    <source>
        <dbReference type="ARBA" id="ARBA00022918"/>
    </source>
</evidence>
<name>A0ABS9MPV3_9BURK</name>
<sequence length="1226" mass="135153">MKNFRQAKDESSFSLEIRDAVNSLDFAIPRALPRGDPFAPSVPEEYWKKIRSAVEQLWPARVRPLFKGKDEARAYQEAWISAAYSPFWDCLRISALWCAGQPGRQALLEAVRQADAVPRQYPPAASPLLKAVERGPHNPYLDEESALDKYREVFPIGSFTPPIDTCMKLGRLVVESRRKRPACVSAWDVFRCLPPTLPHLSCRWLTRTLLGFADACARLGIRIKKIPAACAAFLGRDASIAIRSPAVRSFFLLPPKKDFSIDVRAPAGMTLLGYLFYAFSKTGEYEAVFIVSESLLRAFSGEPKLLRRFKESPGYQLFLKAAVQEEPTPKGRRDWLGERRSLEGNPRVGALLRHLFGKILPGWNRSGQASFLVELAKGARANCYFPREYQRFLLLVSSERQKRRLEESGHWLQLFDLEDGCRKGAANWKFILLQESWDTVWNAKDRLQEELTAEKDASAYLRFVARHHPSGDLSLDFYNNKKIKERFIYDFHGSPLWEKAGGACLEPQQAEALCFAWGSASFRGRAGSLAPALEEVGPYCLEDLLALMLTPAGLRRCRGALLRVLPRASADAVRHIADRCEEGDVLRAIALHGPEEARVPAALRAYDQLAPGKAAALGRKLFLAGLPVRLAPGWLDRGSWSAEKLFLALCELCGDPDRAGLRQALEACAPEPAGSRRLSRKARLIVARLAARAARRFEPGEAGAAPGALSAREVGLAEWLLREARCCAWGAASYNGPGQSIAPALNEIGPNCREDLLALMLTPAGVRRGGGALLRVLHKAPAEAVLEIIDHCTDVEVLQAIALHGPKEARVPAARQAFDRLRPQKAIELAKKFFLAGLPVRLAWGCRDVKSWTREKLFLALCASCDKRDANELCEVLDVFARSFQGPDAEAAARGTLEEVARLAARAGRLLVSAEAGLVAGLWPGKQARIVKWLISAMDWKAAPGCRLQKSYRRFHIPKKHGGKRLISEPIKKLKFLQRGVLERLIAPLGAHPAAMGFVAGKSIADNASVHSGQPVVAVADVHNCFPSVAWPVLYRVLERDLGPRLGAPACALIADLCTLDGGLPMGSPASPALLNRVLFKADEILASEAKRKGCRYTRYADDLAFSGGEGAVGLIARAGSVLSAAGLRLDPKKSSVFRRGRRQVVTGLTVNAKPDVSRDYRRRVRAAADRWRKGLEPSWLGCPVTREQLLGRIAFVNMTSAEEAVRLRKWMREGDRLRGKKGKAA</sequence>
<dbReference type="CDD" id="cd03487">
    <property type="entry name" value="RT_Bac_retron_II"/>
    <property type="match status" value="1"/>
</dbReference>
<comment type="catalytic activity">
    <reaction evidence="9">
        <text>DNA(n) + a 2'-deoxyribonucleoside 5'-triphosphate = DNA(n+1) + diphosphate</text>
        <dbReference type="Rhea" id="RHEA:22508"/>
        <dbReference type="Rhea" id="RHEA-COMP:17339"/>
        <dbReference type="Rhea" id="RHEA-COMP:17340"/>
        <dbReference type="ChEBI" id="CHEBI:33019"/>
        <dbReference type="ChEBI" id="CHEBI:61560"/>
        <dbReference type="ChEBI" id="CHEBI:173112"/>
        <dbReference type="EC" id="2.7.7.49"/>
    </reaction>
</comment>
<reference evidence="11 12" key="1">
    <citation type="submission" date="2022-02" db="EMBL/GenBank/DDBJ databases">
        <title>Mesosutterella porci, a novel member of the family Sutterellaceae from pig feces.</title>
        <authorList>
            <person name="Wylensek D."/>
            <person name="Clavel T."/>
        </authorList>
    </citation>
    <scope>NUCLEOTIDE SEQUENCE [LARGE SCALE GENOMIC DNA]</scope>
    <source>
        <strain evidence="12">oilRF-744-wt-GAM-9</strain>
    </source>
</reference>
<organism evidence="11 12">
    <name type="scientific">Mesosutterella porci</name>
    <dbReference type="NCBI Taxonomy" id="2915351"/>
    <lineage>
        <taxon>Bacteria</taxon>
        <taxon>Pseudomonadati</taxon>
        <taxon>Pseudomonadota</taxon>
        <taxon>Betaproteobacteria</taxon>
        <taxon>Burkholderiales</taxon>
        <taxon>Sutterellaceae</taxon>
        <taxon>Mesosutterella</taxon>
    </lineage>
</organism>
<dbReference type="EC" id="2.7.7.49" evidence="1"/>
<dbReference type="Proteomes" id="UP001297600">
    <property type="component" value="Unassembled WGS sequence"/>
</dbReference>
<dbReference type="InterPro" id="IPR000477">
    <property type="entry name" value="RT_dom"/>
</dbReference>
<evidence type="ECO:0000256" key="7">
    <source>
        <dbReference type="ARBA" id="ARBA00023118"/>
    </source>
</evidence>
<dbReference type="InterPro" id="IPR000123">
    <property type="entry name" value="Reverse_transcriptase_msDNA"/>
</dbReference>
<dbReference type="RefSeq" id="WP_237978297.1">
    <property type="nucleotide sequence ID" value="NZ_JAKNCT010000004.1"/>
</dbReference>
<dbReference type="PRINTS" id="PR00866">
    <property type="entry name" value="RNADNAPOLMS"/>
</dbReference>